<dbReference type="InterPro" id="IPR052896">
    <property type="entry name" value="GGT-like_enzyme"/>
</dbReference>
<comment type="caution">
    <text evidence="1">The sequence shown here is derived from an EMBL/GenBank/DDBJ whole genome shotgun (WGS) entry which is preliminary data.</text>
</comment>
<dbReference type="RefSeq" id="WP_367959639.1">
    <property type="nucleotide sequence ID" value="NZ_JBAKFK010000004.1"/>
</dbReference>
<dbReference type="Gene3D" id="1.10.246.130">
    <property type="match status" value="1"/>
</dbReference>
<evidence type="ECO:0000313" key="2">
    <source>
        <dbReference type="Proteomes" id="UP001556709"/>
    </source>
</evidence>
<dbReference type="EMBL" id="JBAKFM010000004">
    <property type="protein sequence ID" value="MEX0469894.1"/>
    <property type="molecule type" value="Genomic_DNA"/>
</dbReference>
<dbReference type="Proteomes" id="UP001556709">
    <property type="component" value="Unassembled WGS sequence"/>
</dbReference>
<dbReference type="SUPFAM" id="SSF56235">
    <property type="entry name" value="N-terminal nucleophile aminohydrolases (Ntn hydrolases)"/>
    <property type="match status" value="1"/>
</dbReference>
<organism evidence="1 2">
    <name type="scientific">Spiribacter pallidus</name>
    <dbReference type="NCBI Taxonomy" id="1987936"/>
    <lineage>
        <taxon>Bacteria</taxon>
        <taxon>Pseudomonadati</taxon>
        <taxon>Pseudomonadota</taxon>
        <taxon>Gammaproteobacteria</taxon>
        <taxon>Chromatiales</taxon>
        <taxon>Ectothiorhodospiraceae</taxon>
        <taxon>Spiribacter</taxon>
    </lineage>
</organism>
<gene>
    <name evidence="1" type="ORF">V6X73_09165</name>
</gene>
<dbReference type="InterPro" id="IPR043138">
    <property type="entry name" value="GGT_lsub"/>
</dbReference>
<dbReference type="GO" id="GO:0103068">
    <property type="term" value="F:leukotriene C4 gamma-glutamyl transferase activity"/>
    <property type="evidence" value="ECO:0007669"/>
    <property type="project" value="UniProtKB-EC"/>
</dbReference>
<evidence type="ECO:0000313" key="1">
    <source>
        <dbReference type="EMBL" id="MEX0469894.1"/>
    </source>
</evidence>
<dbReference type="PANTHER" id="PTHR43881">
    <property type="entry name" value="GAMMA-GLUTAMYLTRANSPEPTIDASE (AFU_ORTHOLOGUE AFUA_4G13580)"/>
    <property type="match status" value="1"/>
</dbReference>
<dbReference type="PANTHER" id="PTHR43881:SF5">
    <property type="entry name" value="GAMMA-GLUTAMYLTRANSPEPTIDASE"/>
    <property type="match status" value="1"/>
</dbReference>
<dbReference type="InterPro" id="IPR043137">
    <property type="entry name" value="GGT_ssub_C"/>
</dbReference>
<keyword evidence="2" id="KW-1185">Reference proteome</keyword>
<sequence length="530" mass="56090">MINDTLGNRGIVTAPHHLAADAGRDVLRDGGSAVEAMVAAAAVIAVVYPHMNAIGGDGFWLIAEPGQPPTGVDACGPAAAAATPQWYRQRGMTEIPARGAAAALTVPGTIGGWIKALQSPGSGAGRLPLWRLLEPAVELARRGVPVTRGQANLTRQKLEALDVAPGFAETFLGQTAAATHAGASLVQPGLADTLEHLGRAGLDDFYRGDVAKTMADDLQRLGSPLVFEDLAAFQALEVDPLSLKIGHARLYNMPPPTQGLASLMILGIFERLGVNTGEGFAHVHGLVEATKQAFRVRDEVVTDPRWMSRPAGECLTAKRLDAAAKAIDRQTAAPWPYPPADGDTVWMGAVDAQGRSVSFIQSIYWEYGSGVVLPGSGVLMQNRGMSFGLDANHPQALAPGRRPFHTLNPAMAIFDDGRRMPYGTMGGEGQPQTQAAIFSRYAFYEMPLQQAISAPRWLLGRTWGERTTSLKLESRLPESLMTALRDAGHEVETLGAYDSTMGHAGAIVAHPDGYQAGAADPRSDGHVAAV</sequence>
<keyword evidence="1" id="KW-0808">Transferase</keyword>
<name>A0ABV3TE22_9GAMM</name>
<dbReference type="PRINTS" id="PR01210">
    <property type="entry name" value="GGTRANSPTASE"/>
</dbReference>
<dbReference type="Gene3D" id="3.60.20.40">
    <property type="match status" value="1"/>
</dbReference>
<dbReference type="EC" id="2.3.2.2" evidence="1"/>
<proteinExistence type="predicted"/>
<keyword evidence="1" id="KW-0012">Acyltransferase</keyword>
<dbReference type="InterPro" id="IPR029055">
    <property type="entry name" value="Ntn_hydrolases_N"/>
</dbReference>
<dbReference type="Pfam" id="PF01019">
    <property type="entry name" value="G_glu_transpept"/>
    <property type="match status" value="1"/>
</dbReference>
<accession>A0ABV3TE22</accession>
<protein>
    <submittedName>
        <fullName evidence="1">Gamma-glutamyltransferase</fullName>
        <ecNumber evidence="1">2.3.2.2</ecNumber>
    </submittedName>
</protein>
<reference evidence="1 2" key="1">
    <citation type="submission" date="2024-02" db="EMBL/GenBank/DDBJ databases">
        <title>New especies of Spiribacter isolated from saline water.</title>
        <authorList>
            <person name="Leon M.J."/>
            <person name="De La Haba R."/>
            <person name="Sanchez-Porro C."/>
            <person name="Ventosa A."/>
        </authorList>
    </citation>
    <scope>NUCLEOTIDE SEQUENCE [LARGE SCALE GENOMIC DNA]</scope>
    <source>
        <strain evidence="2">ag22IC6-390</strain>
    </source>
</reference>